<sequence>MESDKPVHVDFWPGNHLSYTTTKIDIFRNEILLSSATGFVMRYGQTYALVTNWHVLSGINPANGSCLSPTGAIPAQIRCHVTISQQVTVGATSGEQLFFKPIIIDLYEGEMPVWLENREHFPENDYAAIDLGAIVPELADPRVSLRSIRSGVVTLKKGRKPPAGDVAVAPDDFQSFYPPVGKEVFVLGYPKGITSTGVFPIWKRASIASEPQAPTNLRGRESHDVFYIDATTKHGMSGSPVICLAKPGDLFVTMDGVQVETEKEQELIVGVYAGREGVTQEEYELSLGRVWKIGAIEEMIRKGQRASGIAYPKIKPL</sequence>
<protein>
    <recommendedName>
        <fullName evidence="3">Trypsin-like peptidase domain-containing protein</fullName>
    </recommendedName>
</protein>
<dbReference type="KEGG" id="tso:IZ6_05390"/>
<dbReference type="InterPro" id="IPR009003">
    <property type="entry name" value="Peptidase_S1_PA"/>
</dbReference>
<keyword evidence="2" id="KW-1185">Reference proteome</keyword>
<organism evidence="1 2">
    <name type="scientific">Terrihabitans soli</name>
    <dbReference type="NCBI Taxonomy" id="708113"/>
    <lineage>
        <taxon>Bacteria</taxon>
        <taxon>Pseudomonadati</taxon>
        <taxon>Pseudomonadota</taxon>
        <taxon>Alphaproteobacteria</taxon>
        <taxon>Hyphomicrobiales</taxon>
        <taxon>Terrihabitans</taxon>
    </lineage>
</organism>
<evidence type="ECO:0000313" key="1">
    <source>
        <dbReference type="EMBL" id="BCJ89804.1"/>
    </source>
</evidence>
<dbReference type="AlphaFoldDB" id="A0A6S6QHX8"/>
<dbReference type="Pfam" id="PF13365">
    <property type="entry name" value="Trypsin_2"/>
    <property type="match status" value="1"/>
</dbReference>
<dbReference type="EMBL" id="AP023361">
    <property type="protein sequence ID" value="BCJ89804.1"/>
    <property type="molecule type" value="Genomic_DNA"/>
</dbReference>
<dbReference type="Gene3D" id="2.40.10.10">
    <property type="entry name" value="Trypsin-like serine proteases"/>
    <property type="match status" value="1"/>
</dbReference>
<dbReference type="RefSeq" id="WP_222876487.1">
    <property type="nucleotide sequence ID" value="NZ_AP023361.1"/>
</dbReference>
<reference evidence="1 2" key="1">
    <citation type="submission" date="2020-08" db="EMBL/GenBank/DDBJ databases">
        <title>Genome sequence of Rhizobiales bacterium strain IZ6.</title>
        <authorList>
            <person name="Nakai R."/>
            <person name="Naganuma T."/>
        </authorList>
    </citation>
    <scope>NUCLEOTIDE SEQUENCE [LARGE SCALE GENOMIC DNA]</scope>
    <source>
        <strain evidence="1 2">IZ6</strain>
    </source>
</reference>
<dbReference type="InterPro" id="IPR043504">
    <property type="entry name" value="Peptidase_S1_PA_chymotrypsin"/>
</dbReference>
<dbReference type="Proteomes" id="UP000515317">
    <property type="component" value="Chromosome"/>
</dbReference>
<gene>
    <name evidence="1" type="ORF">IZ6_05390</name>
</gene>
<evidence type="ECO:0000313" key="2">
    <source>
        <dbReference type="Proteomes" id="UP000515317"/>
    </source>
</evidence>
<evidence type="ECO:0008006" key="3">
    <source>
        <dbReference type="Google" id="ProtNLM"/>
    </source>
</evidence>
<proteinExistence type="predicted"/>
<accession>A0A6S6QHX8</accession>
<dbReference type="SUPFAM" id="SSF50494">
    <property type="entry name" value="Trypsin-like serine proteases"/>
    <property type="match status" value="1"/>
</dbReference>
<name>A0A6S6QHX8_9HYPH</name>